<proteinExistence type="predicted"/>
<feature type="transmembrane region" description="Helical" evidence="6">
    <location>
        <begin position="172"/>
        <end position="199"/>
    </location>
</feature>
<evidence type="ECO:0000256" key="3">
    <source>
        <dbReference type="ARBA" id="ARBA00022692"/>
    </source>
</evidence>
<comment type="subcellular location">
    <subcellularLocation>
        <location evidence="1">Membrane</location>
        <topology evidence="1">Multi-pass membrane protein</topology>
    </subcellularLocation>
</comment>
<gene>
    <name evidence="7" type="ORF">AArcSl_0291</name>
</gene>
<dbReference type="PROSITE" id="PS50267">
    <property type="entry name" value="NA_NEUROTRAN_SYMP_3"/>
    <property type="match status" value="1"/>
</dbReference>
<feature type="transmembrane region" description="Helical" evidence="6">
    <location>
        <begin position="344"/>
        <end position="367"/>
    </location>
</feature>
<keyword evidence="2" id="KW-0813">Transport</keyword>
<keyword evidence="5 6" id="KW-0472">Membrane</keyword>
<keyword evidence="4 6" id="KW-1133">Transmembrane helix</keyword>
<protein>
    <submittedName>
        <fullName evidence="7">SNF family Na+-dependent transporter</fullName>
    </submittedName>
</protein>
<keyword evidence="3 6" id="KW-0812">Transmembrane</keyword>
<dbReference type="InterPro" id="IPR000175">
    <property type="entry name" value="Na/ntran_symport"/>
</dbReference>
<dbReference type="RefSeq" id="WP_119814017.1">
    <property type="nucleotide sequence ID" value="NZ_CP025066.1"/>
</dbReference>
<dbReference type="CDD" id="cd10336">
    <property type="entry name" value="SLC6sbd_Tyt1-Like"/>
    <property type="match status" value="1"/>
</dbReference>
<sequence>MARETWATRIGFILAAVGSAVGLGNIWRFPFQTGQEGGAAFLLVYLLFVVAIGFPAILVEFVIGRRTNLNAVGSLRELGGGAWRYVGWLFVVTGFVILSYYSVVAGWFARYLVVGVTDGFTVTTEAEAAELFGIVSTGLDSLVFHAIFMALVIGIVAMGVRRGIELAVKVMVPAIILFLIGLAAYGTTLDGAGAAYAYYLSPDFGVVVDNWTSLLPAAAGQAFFTLSLGMGVMITYASYLGEDRNLATDAGVIVFLDTAIAVLVGFVVFPFIFAAGTDPGQIAVGAIFFSLTQAFATLPFGTLLGIVFFGVVTIAALSSAISILEVLVSYLIDEHPIDRLPATLGAGGAIFLLGVPVTLDLVFLDLLDGLADGVLLVLGALILVVFVGWVIPDVGLSELGQGITSVDPWDDIWLWMVRLPIVIVLVVALALGALDYLEFLRVDFAAWLGS</sequence>
<reference evidence="8" key="1">
    <citation type="submission" date="2017-11" db="EMBL/GenBank/DDBJ databases">
        <title>Phenotypic and genomic properties of facultatively anaerobic sulfur-reducing natronoarchaea from hypersaline soda lakes.</title>
        <authorList>
            <person name="Sorokin D.Y."/>
            <person name="Kublanov I.V."/>
            <person name="Roman P."/>
            <person name="Sinninghe Damste J.S."/>
            <person name="Golyshin P.N."/>
            <person name="Rojo D."/>
            <person name="Ciordia S."/>
            <person name="Mena M.D.C."/>
            <person name="Ferrer M."/>
            <person name="Messina E."/>
            <person name="Smedile F."/>
            <person name="La Spada G."/>
            <person name="La Cono V."/>
            <person name="Yakimov M.M."/>
        </authorList>
    </citation>
    <scope>NUCLEOTIDE SEQUENCE [LARGE SCALE GENOMIC DNA]</scope>
    <source>
        <strain evidence="8">AArc-Sl</strain>
    </source>
</reference>
<dbReference type="SUPFAM" id="SSF161070">
    <property type="entry name" value="SNF-like"/>
    <property type="match status" value="1"/>
</dbReference>
<dbReference type="EMBL" id="CP025066">
    <property type="protein sequence ID" value="AUX07946.1"/>
    <property type="molecule type" value="Genomic_DNA"/>
</dbReference>
<evidence type="ECO:0000256" key="4">
    <source>
        <dbReference type="ARBA" id="ARBA00022989"/>
    </source>
</evidence>
<dbReference type="PANTHER" id="PTHR42948">
    <property type="entry name" value="TRANSPORTER"/>
    <property type="match status" value="1"/>
</dbReference>
<evidence type="ECO:0000313" key="8">
    <source>
        <dbReference type="Proteomes" id="UP000263012"/>
    </source>
</evidence>
<evidence type="ECO:0000256" key="5">
    <source>
        <dbReference type="ARBA" id="ARBA00023136"/>
    </source>
</evidence>
<evidence type="ECO:0000256" key="6">
    <source>
        <dbReference type="SAM" id="Phobius"/>
    </source>
</evidence>
<dbReference type="InterPro" id="IPR037272">
    <property type="entry name" value="SNS_sf"/>
</dbReference>
<organism evidence="7 8">
    <name type="scientific">Halalkaliarchaeum desulfuricum</name>
    <dbReference type="NCBI Taxonomy" id="2055893"/>
    <lineage>
        <taxon>Archaea</taxon>
        <taxon>Methanobacteriati</taxon>
        <taxon>Methanobacteriota</taxon>
        <taxon>Stenosarchaea group</taxon>
        <taxon>Halobacteria</taxon>
        <taxon>Halobacteriales</taxon>
        <taxon>Haloferacaceae</taxon>
        <taxon>Halalkaliarchaeum</taxon>
    </lineage>
</organism>
<dbReference type="NCBIfam" id="NF037979">
    <property type="entry name" value="Na_transp"/>
    <property type="match status" value="1"/>
</dbReference>
<evidence type="ECO:0000256" key="2">
    <source>
        <dbReference type="ARBA" id="ARBA00022448"/>
    </source>
</evidence>
<dbReference type="Proteomes" id="UP000263012">
    <property type="component" value="Chromosome"/>
</dbReference>
<dbReference type="Pfam" id="PF00209">
    <property type="entry name" value="SNF"/>
    <property type="match status" value="2"/>
</dbReference>
<feature type="transmembrane region" description="Helical" evidence="6">
    <location>
        <begin position="142"/>
        <end position="160"/>
    </location>
</feature>
<feature type="transmembrane region" description="Helical" evidence="6">
    <location>
        <begin position="282"/>
        <end position="300"/>
    </location>
</feature>
<dbReference type="InterPro" id="IPR047218">
    <property type="entry name" value="YocR/YhdH-like"/>
</dbReference>
<dbReference type="GeneID" id="37876626"/>
<feature type="transmembrane region" description="Helical" evidence="6">
    <location>
        <begin position="39"/>
        <end position="64"/>
    </location>
</feature>
<feature type="transmembrane region" description="Helical" evidence="6">
    <location>
        <begin position="219"/>
        <end position="240"/>
    </location>
</feature>
<dbReference type="GO" id="GO:0016020">
    <property type="term" value="C:membrane"/>
    <property type="evidence" value="ECO:0007669"/>
    <property type="project" value="UniProtKB-SubCell"/>
</dbReference>
<feature type="transmembrane region" description="Helical" evidence="6">
    <location>
        <begin position="7"/>
        <end position="27"/>
    </location>
</feature>
<dbReference type="PANTHER" id="PTHR42948:SF1">
    <property type="entry name" value="TRANSPORTER"/>
    <property type="match status" value="1"/>
</dbReference>
<feature type="transmembrane region" description="Helical" evidence="6">
    <location>
        <begin position="307"/>
        <end position="332"/>
    </location>
</feature>
<accession>A0A343TFS4</accession>
<dbReference type="KEGG" id="hdf:AArcSl_0291"/>
<dbReference type="AlphaFoldDB" id="A0A343TFS4"/>
<feature type="transmembrane region" description="Helical" evidence="6">
    <location>
        <begin position="412"/>
        <end position="434"/>
    </location>
</feature>
<keyword evidence="8" id="KW-1185">Reference proteome</keyword>
<evidence type="ECO:0000256" key="1">
    <source>
        <dbReference type="ARBA" id="ARBA00004141"/>
    </source>
</evidence>
<dbReference type="OrthoDB" id="99721at2157"/>
<feature type="transmembrane region" description="Helical" evidence="6">
    <location>
        <begin position="85"/>
        <end position="109"/>
    </location>
</feature>
<feature type="transmembrane region" description="Helical" evidence="6">
    <location>
        <begin position="252"/>
        <end position="276"/>
    </location>
</feature>
<evidence type="ECO:0000313" key="7">
    <source>
        <dbReference type="EMBL" id="AUX07946.1"/>
    </source>
</evidence>
<dbReference type="PRINTS" id="PR00176">
    <property type="entry name" value="NANEUSMPORT"/>
</dbReference>
<name>A0A343TFS4_9EURY</name>
<feature type="transmembrane region" description="Helical" evidence="6">
    <location>
        <begin position="374"/>
        <end position="392"/>
    </location>
</feature>